<gene>
    <name evidence="2" type="ORF">SNE35_27180</name>
</gene>
<keyword evidence="3" id="KW-1185">Reference proteome</keyword>
<evidence type="ECO:0000313" key="2">
    <source>
        <dbReference type="EMBL" id="MDY0748214.1"/>
    </source>
</evidence>
<organism evidence="2 3">
    <name type="scientific">Roseateles agri</name>
    <dbReference type="NCBI Taxonomy" id="3098619"/>
    <lineage>
        <taxon>Bacteria</taxon>
        <taxon>Pseudomonadati</taxon>
        <taxon>Pseudomonadota</taxon>
        <taxon>Betaproteobacteria</taxon>
        <taxon>Burkholderiales</taxon>
        <taxon>Sphaerotilaceae</taxon>
        <taxon>Roseateles</taxon>
    </lineage>
</organism>
<feature type="chain" id="PRO_5047534404" evidence="1">
    <location>
        <begin position="24"/>
        <end position="171"/>
    </location>
</feature>
<dbReference type="Proteomes" id="UP001285263">
    <property type="component" value="Unassembled WGS sequence"/>
</dbReference>
<evidence type="ECO:0000256" key="1">
    <source>
        <dbReference type="SAM" id="SignalP"/>
    </source>
</evidence>
<comment type="caution">
    <text evidence="2">The sequence shown here is derived from an EMBL/GenBank/DDBJ whole genome shotgun (WGS) entry which is preliminary data.</text>
</comment>
<evidence type="ECO:0000313" key="3">
    <source>
        <dbReference type="Proteomes" id="UP001285263"/>
    </source>
</evidence>
<accession>A0ABU5DSF0</accession>
<sequence>MRTFTRRAFASVMLAFAAWGAQAADALTMHSVVLLQPDALMKERVQDVDRFSAYIKALVREAQVPGPGAAASGFIVVALRPGAQSRFWLDFDGGEAALNPMVRAALLKQLTHVPAIEVRQGPVVFALNVGLYGGKPSPRIAPSPQEFREASKQAGRPLEVGELVERIWNEQ</sequence>
<feature type="signal peptide" evidence="1">
    <location>
        <begin position="1"/>
        <end position="23"/>
    </location>
</feature>
<protein>
    <submittedName>
        <fullName evidence="2">Uncharacterized protein</fullName>
    </submittedName>
</protein>
<dbReference type="RefSeq" id="WP_320426187.1">
    <property type="nucleotide sequence ID" value="NZ_JAXCLA010000010.1"/>
</dbReference>
<dbReference type="EMBL" id="JAXCLA010000010">
    <property type="protein sequence ID" value="MDY0748214.1"/>
    <property type="molecule type" value="Genomic_DNA"/>
</dbReference>
<proteinExistence type="predicted"/>
<reference evidence="2 3" key="1">
    <citation type="submission" date="2023-11" db="EMBL/GenBank/DDBJ databases">
        <title>Paucibacter sp. nov., isolated from fresh soil in Korea.</title>
        <authorList>
            <person name="Le N.T.T."/>
        </authorList>
    </citation>
    <scope>NUCLEOTIDE SEQUENCE [LARGE SCALE GENOMIC DNA]</scope>
    <source>
        <strain evidence="2 3">R3-3</strain>
    </source>
</reference>
<name>A0ABU5DSF0_9BURK</name>
<keyword evidence="1" id="KW-0732">Signal</keyword>